<feature type="compositionally biased region" description="Acidic residues" evidence="1">
    <location>
        <begin position="353"/>
        <end position="371"/>
    </location>
</feature>
<feature type="region of interest" description="Disordered" evidence="1">
    <location>
        <begin position="1"/>
        <end position="28"/>
    </location>
</feature>
<dbReference type="InParanoid" id="A0A1Y2LS19"/>
<organism evidence="3 4">
    <name type="scientific">Epicoccum nigrum</name>
    <name type="common">Soil fungus</name>
    <name type="synonym">Epicoccum purpurascens</name>
    <dbReference type="NCBI Taxonomy" id="105696"/>
    <lineage>
        <taxon>Eukaryota</taxon>
        <taxon>Fungi</taxon>
        <taxon>Dikarya</taxon>
        <taxon>Ascomycota</taxon>
        <taxon>Pezizomycotina</taxon>
        <taxon>Dothideomycetes</taxon>
        <taxon>Pleosporomycetidae</taxon>
        <taxon>Pleosporales</taxon>
        <taxon>Pleosporineae</taxon>
        <taxon>Didymellaceae</taxon>
        <taxon>Epicoccum</taxon>
    </lineage>
</organism>
<keyword evidence="4" id="KW-1185">Reference proteome</keyword>
<evidence type="ECO:0000259" key="2">
    <source>
        <dbReference type="SMART" id="SM00833"/>
    </source>
</evidence>
<dbReference type="InterPro" id="IPR051927">
    <property type="entry name" value="Zn_Chap_cDPG_Synth"/>
</dbReference>
<dbReference type="CDD" id="cd03112">
    <property type="entry name" value="CobW-like"/>
    <property type="match status" value="1"/>
</dbReference>
<evidence type="ECO:0000256" key="1">
    <source>
        <dbReference type="SAM" id="MobiDB-lite"/>
    </source>
</evidence>
<protein>
    <recommendedName>
        <fullName evidence="2">CobW C-terminal domain-containing protein</fullName>
    </recommendedName>
</protein>
<dbReference type="Proteomes" id="UP000193240">
    <property type="component" value="Unassembled WGS sequence"/>
</dbReference>
<dbReference type="SUPFAM" id="SSF52540">
    <property type="entry name" value="P-loop containing nucleoside triphosphate hydrolases"/>
    <property type="match status" value="1"/>
</dbReference>
<proteinExistence type="predicted"/>
<dbReference type="PANTHER" id="PTHR43603">
    <property type="entry name" value="COBW DOMAIN-CONTAINING PROTEIN DDB_G0274527"/>
    <property type="match status" value="1"/>
</dbReference>
<dbReference type="Pfam" id="PF02492">
    <property type="entry name" value="cobW"/>
    <property type="match status" value="2"/>
</dbReference>
<gene>
    <name evidence="3" type="ORF">B5807_08774</name>
</gene>
<dbReference type="AlphaFoldDB" id="A0A1Y2LS19"/>
<dbReference type="InterPro" id="IPR027417">
    <property type="entry name" value="P-loop_NTPase"/>
</dbReference>
<feature type="region of interest" description="Disordered" evidence="1">
    <location>
        <begin position="352"/>
        <end position="415"/>
    </location>
</feature>
<dbReference type="EMBL" id="KZ107850">
    <property type="protein sequence ID" value="OSS46663.1"/>
    <property type="molecule type" value="Genomic_DNA"/>
</dbReference>
<dbReference type="Gene3D" id="3.40.50.300">
    <property type="entry name" value="P-loop containing nucleotide triphosphate hydrolases"/>
    <property type="match status" value="1"/>
</dbReference>
<accession>A0A1Y2LS19</accession>
<feature type="compositionally biased region" description="Basic and acidic residues" evidence="1">
    <location>
        <begin position="406"/>
        <end position="415"/>
    </location>
</feature>
<dbReference type="SMART" id="SM00833">
    <property type="entry name" value="CobW_C"/>
    <property type="match status" value="1"/>
</dbReference>
<evidence type="ECO:0000313" key="3">
    <source>
        <dbReference type="EMBL" id="OSS46663.1"/>
    </source>
</evidence>
<dbReference type="InterPro" id="IPR003495">
    <property type="entry name" value="CobW/HypB/UreG_nucleotide-bd"/>
</dbReference>
<feature type="domain" description="CobW C-terminal" evidence="2">
    <location>
        <begin position="324"/>
        <end position="515"/>
    </location>
</feature>
<dbReference type="STRING" id="105696.A0A1Y2LS19"/>
<dbReference type="OMA" id="WSQAGPN"/>
<feature type="compositionally biased region" description="Polar residues" evidence="1">
    <location>
        <begin position="379"/>
        <end position="393"/>
    </location>
</feature>
<reference evidence="3 4" key="1">
    <citation type="journal article" date="2017" name="Genome Announc.">
        <title>Genome sequence of the saprophytic ascomycete Epicoccum nigrum ICMP 19927 strain isolated from New Zealand.</title>
        <authorList>
            <person name="Fokin M."/>
            <person name="Fleetwood D."/>
            <person name="Weir B.S."/>
            <person name="Villas-Boas S.G."/>
        </authorList>
    </citation>
    <scope>NUCLEOTIDE SEQUENCE [LARGE SCALE GENOMIC DNA]</scope>
    <source>
        <strain evidence="3 4">ICMP 19927</strain>
    </source>
</reference>
<dbReference type="InterPro" id="IPR011629">
    <property type="entry name" value="CobW-like_C"/>
</dbReference>
<dbReference type="Pfam" id="PF07683">
    <property type="entry name" value="CobW_C"/>
    <property type="match status" value="1"/>
</dbReference>
<dbReference type="SUPFAM" id="SSF90002">
    <property type="entry name" value="Hypothetical protein YjiA, C-terminal domain"/>
    <property type="match status" value="1"/>
</dbReference>
<dbReference type="PANTHER" id="PTHR43603:SF1">
    <property type="entry name" value="ZINC-REGULATED GTPASE METALLOPROTEIN ACTIVATOR 1"/>
    <property type="match status" value="1"/>
</dbReference>
<name>A0A1Y2LS19_EPING</name>
<sequence length="569" mass="63651">MTPSKRRKTGSSNMTLKPQSKKPRQGPLPVTVLSGFLGSGKTTLLRHILQSPNHGLRIAVIVNDMASINIDANLVTRSTESRNKTDEGEIRVKEKVIQMQNGCICCTLRSDLLTELARLAWSDASFDHVVIESSGISEPQQVAETFTTELTEAMVEAEGMETEEKEIFAKVARLGGLKSIATVDTMVTVVDAFRFFSEFDTAEFLQDRFGREEVPDEDQRTISDLFADQIEFANVVIVNKVDAVDKRTLGRVKAYVKTLNPTAKIIESKFSKADVREILNTRKFNFAEAVTSPGWLRSLHEMTIMDVQGKTRVAPKPETLEYGIGSFVYRARRPFDPLKLYRLIEGKFILLQEEPEDEDGDEDDEDSEDNSDAEHDIVSATSSNSDKQTASAGSDSDKLTDDEDDKPPISDKDILNNKKASPLFAGLHRSKGLFWLATRPSQMGSWSTAGAMLTLGSEMPWFCCIPESDWNADDDTATAIRKDFEGKWGDRRQELVFIGEALDVEGLTRALNGCLLSGKEMKKWEKVMRDGELDGKGKEERLAEVWDDGYWAEWARGSEEEGHEGHHHH</sequence>
<evidence type="ECO:0000313" key="4">
    <source>
        <dbReference type="Proteomes" id="UP000193240"/>
    </source>
</evidence>